<dbReference type="AlphaFoldDB" id="A0AAE0S2G9"/>
<feature type="region of interest" description="Disordered" evidence="1">
    <location>
        <begin position="68"/>
        <end position="95"/>
    </location>
</feature>
<evidence type="ECO:0000313" key="2">
    <source>
        <dbReference type="EMBL" id="KAK3584015.1"/>
    </source>
</evidence>
<organism evidence="2 3">
    <name type="scientific">Potamilus streckersoni</name>
    <dbReference type="NCBI Taxonomy" id="2493646"/>
    <lineage>
        <taxon>Eukaryota</taxon>
        <taxon>Metazoa</taxon>
        <taxon>Spiralia</taxon>
        <taxon>Lophotrochozoa</taxon>
        <taxon>Mollusca</taxon>
        <taxon>Bivalvia</taxon>
        <taxon>Autobranchia</taxon>
        <taxon>Heteroconchia</taxon>
        <taxon>Palaeoheterodonta</taxon>
        <taxon>Unionida</taxon>
        <taxon>Unionoidea</taxon>
        <taxon>Unionidae</taxon>
        <taxon>Ambleminae</taxon>
        <taxon>Lampsilini</taxon>
        <taxon>Potamilus</taxon>
    </lineage>
</organism>
<sequence>MGLDPIPKGELEDMIRRLSRPKTLPEMRSNVKECLEVRYTEGTGRFTGRKRMNEKQYKQMVDRLYSGKSFHGEQKQKCSEKAETQDDVTSEGKPEVVDSQDEKLGVSFETIIGEPMSKERLSRRDSSVHFKNRLMGASQTFKEASSDNQILSGDTSKGINLKSSLPISANGTGSMHSIKSNMTLQKGSETDKNVDIRLRLNTKGIVVKKEHVRQFSEHSVIDYVANNNRSPGVRSSRSGTMI</sequence>
<dbReference type="Proteomes" id="UP001195483">
    <property type="component" value="Unassembled WGS sequence"/>
</dbReference>
<reference evidence="2" key="2">
    <citation type="journal article" date="2021" name="Genome Biol. Evol.">
        <title>Developing a high-quality reference genome for a parasitic bivalve with doubly uniparental inheritance (Bivalvia: Unionida).</title>
        <authorList>
            <person name="Smith C.H."/>
        </authorList>
    </citation>
    <scope>NUCLEOTIDE SEQUENCE</scope>
    <source>
        <strain evidence="2">CHS0354</strain>
        <tissue evidence="2">Mantle</tissue>
    </source>
</reference>
<gene>
    <name evidence="2" type="ORF">CHS0354_031405</name>
</gene>
<reference evidence="2" key="1">
    <citation type="journal article" date="2021" name="Genome Biol. Evol.">
        <title>A High-Quality Reference Genome for a Parasitic Bivalve with Doubly Uniparental Inheritance (Bivalvia: Unionida).</title>
        <authorList>
            <person name="Smith C.H."/>
        </authorList>
    </citation>
    <scope>NUCLEOTIDE SEQUENCE</scope>
    <source>
        <strain evidence="2">CHS0354</strain>
    </source>
</reference>
<protein>
    <submittedName>
        <fullName evidence="2">Uncharacterized protein</fullName>
    </submittedName>
</protein>
<evidence type="ECO:0000313" key="3">
    <source>
        <dbReference type="Proteomes" id="UP001195483"/>
    </source>
</evidence>
<proteinExistence type="predicted"/>
<feature type="compositionally biased region" description="Basic and acidic residues" evidence="1">
    <location>
        <begin position="70"/>
        <end position="95"/>
    </location>
</feature>
<keyword evidence="3" id="KW-1185">Reference proteome</keyword>
<dbReference type="EMBL" id="JAEAOA010001878">
    <property type="protein sequence ID" value="KAK3584015.1"/>
    <property type="molecule type" value="Genomic_DNA"/>
</dbReference>
<comment type="caution">
    <text evidence="2">The sequence shown here is derived from an EMBL/GenBank/DDBJ whole genome shotgun (WGS) entry which is preliminary data.</text>
</comment>
<accession>A0AAE0S2G9</accession>
<evidence type="ECO:0000256" key="1">
    <source>
        <dbReference type="SAM" id="MobiDB-lite"/>
    </source>
</evidence>
<name>A0AAE0S2G9_9BIVA</name>
<reference evidence="2" key="3">
    <citation type="submission" date="2023-05" db="EMBL/GenBank/DDBJ databases">
        <authorList>
            <person name="Smith C.H."/>
        </authorList>
    </citation>
    <scope>NUCLEOTIDE SEQUENCE</scope>
    <source>
        <strain evidence="2">CHS0354</strain>
        <tissue evidence="2">Mantle</tissue>
    </source>
</reference>